<protein>
    <submittedName>
        <fullName evidence="5">Uncharacterized protein</fullName>
    </submittedName>
</protein>
<keyword evidence="6" id="KW-1185">Reference proteome</keyword>
<evidence type="ECO:0000256" key="4">
    <source>
        <dbReference type="ARBA" id="ARBA00022837"/>
    </source>
</evidence>
<sequence length="215" mass="24033">MSTNKPNIVLVFADDLGMGDVSAFNPESKINTKNIDALAADGMKFTDSHATSAVCTPSRYGLLTGRYNWRSRLKSSVAPGDALTLIEKDRKTLAQMLKDHGYNTAAIGKWHLGLEWALKDEKDYDRYGIEAEFYADQEPENQKGRPYFGNTTGEPVYRGTDIDYSKPISFGPNQYGFDYFYGTAASLDQGPYVIIENDQPLYMPEYTMGIIIFLG</sequence>
<dbReference type="Proteomes" id="UP000062260">
    <property type="component" value="Chromosome"/>
</dbReference>
<organism evidence="5 6">
    <name type="scientific">Aerococcus urinaehominis</name>
    <dbReference type="NCBI Taxonomy" id="128944"/>
    <lineage>
        <taxon>Bacteria</taxon>
        <taxon>Bacillati</taxon>
        <taxon>Bacillota</taxon>
        <taxon>Bacilli</taxon>
        <taxon>Lactobacillales</taxon>
        <taxon>Aerococcaceae</taxon>
        <taxon>Aerococcus</taxon>
    </lineage>
</organism>
<evidence type="ECO:0000256" key="3">
    <source>
        <dbReference type="ARBA" id="ARBA00022801"/>
    </source>
</evidence>
<evidence type="ECO:0000313" key="5">
    <source>
        <dbReference type="EMBL" id="AMB98894.1"/>
    </source>
</evidence>
<accession>A0A0X8FKC6</accession>
<dbReference type="PROSITE" id="PS00149">
    <property type="entry name" value="SULFATASE_2"/>
    <property type="match status" value="1"/>
</dbReference>
<evidence type="ECO:0000256" key="1">
    <source>
        <dbReference type="ARBA" id="ARBA00008779"/>
    </source>
</evidence>
<dbReference type="AlphaFoldDB" id="A0A0X8FKC6"/>
<proteinExistence type="inferred from homology"/>
<comment type="similarity">
    <text evidence="1">Belongs to the sulfatase family.</text>
</comment>
<dbReference type="EMBL" id="CP014163">
    <property type="protein sequence ID" value="AMB98894.1"/>
    <property type="molecule type" value="Genomic_DNA"/>
</dbReference>
<name>A0A0X8FKC6_9LACT</name>
<dbReference type="InterPro" id="IPR050738">
    <property type="entry name" value="Sulfatase"/>
</dbReference>
<evidence type="ECO:0000256" key="2">
    <source>
        <dbReference type="ARBA" id="ARBA00022723"/>
    </source>
</evidence>
<dbReference type="PANTHER" id="PTHR42693:SF53">
    <property type="entry name" value="ENDO-4-O-SULFATASE"/>
    <property type="match status" value="1"/>
</dbReference>
<dbReference type="STRING" id="128944.AWM75_02305"/>
<dbReference type="InterPro" id="IPR000917">
    <property type="entry name" value="Sulfatase_N"/>
</dbReference>
<dbReference type="InterPro" id="IPR024607">
    <property type="entry name" value="Sulfatase_CS"/>
</dbReference>
<keyword evidence="3" id="KW-0378">Hydrolase</keyword>
<dbReference type="PANTHER" id="PTHR42693">
    <property type="entry name" value="ARYLSULFATASE FAMILY MEMBER"/>
    <property type="match status" value="1"/>
</dbReference>
<keyword evidence="2" id="KW-0479">Metal-binding</keyword>
<dbReference type="Gene3D" id="3.40.720.10">
    <property type="entry name" value="Alkaline Phosphatase, subunit A"/>
    <property type="match status" value="1"/>
</dbReference>
<reference evidence="6" key="2">
    <citation type="submission" date="2016-01" db="EMBL/GenBank/DDBJ databases">
        <title>Six Aerococcus type strain genome sequencing and assembly using PacBio and Illumina Hiseq.</title>
        <authorList>
            <person name="Carkaci D."/>
            <person name="Dargis R."/>
            <person name="Nielsen X.C."/>
            <person name="Skovgaard O."/>
            <person name="Fuursted K."/>
            <person name="Christensen J.J."/>
        </authorList>
    </citation>
    <scope>NUCLEOTIDE SEQUENCE [LARGE SCALE GENOMIC DNA]</scope>
    <source>
        <strain evidence="6">CCUG42038B</strain>
    </source>
</reference>
<dbReference type="PROSITE" id="PS00523">
    <property type="entry name" value="SULFATASE_1"/>
    <property type="match status" value="1"/>
</dbReference>
<dbReference type="GO" id="GO:0046872">
    <property type="term" value="F:metal ion binding"/>
    <property type="evidence" value="ECO:0007669"/>
    <property type="project" value="UniProtKB-KW"/>
</dbReference>
<dbReference type="KEGG" id="auh:AWM75_02305"/>
<dbReference type="InterPro" id="IPR017850">
    <property type="entry name" value="Alkaline_phosphatase_core_sf"/>
</dbReference>
<dbReference type="RefSeq" id="WP_067977742.1">
    <property type="nucleotide sequence ID" value="NZ_CP014163.1"/>
</dbReference>
<dbReference type="OrthoDB" id="9760224at2"/>
<dbReference type="Pfam" id="PF00884">
    <property type="entry name" value="Sulfatase"/>
    <property type="match status" value="1"/>
</dbReference>
<dbReference type="GO" id="GO:0004065">
    <property type="term" value="F:arylsulfatase activity"/>
    <property type="evidence" value="ECO:0007669"/>
    <property type="project" value="TreeGrafter"/>
</dbReference>
<evidence type="ECO:0000313" key="6">
    <source>
        <dbReference type="Proteomes" id="UP000062260"/>
    </source>
</evidence>
<reference evidence="5 6" key="1">
    <citation type="journal article" date="2016" name="Genome Announc.">
        <title>Complete Genome Sequences of Aerococcus christensenii CCUG 28831T, Aerococcus sanguinicola CCUG 43001T, Aerococcus urinae CCUG 36881T, Aerococcus urinaeequi CCUG 28094T, Aerococcus urinaehominis CCUG 42038 BT, and Aerococcus viridans CCUG 4311T.</title>
        <authorList>
            <person name="Carkaci D."/>
            <person name="Dargis R."/>
            <person name="Nielsen X.C."/>
            <person name="Skovgaard O."/>
            <person name="Fuursted K."/>
            <person name="Christensen J.J."/>
        </authorList>
    </citation>
    <scope>NUCLEOTIDE SEQUENCE [LARGE SCALE GENOMIC DNA]</scope>
    <source>
        <strain evidence="5 6">CCUG42038B</strain>
    </source>
</reference>
<gene>
    <name evidence="5" type="ORF">AWM75_02305</name>
</gene>
<dbReference type="SUPFAM" id="SSF53649">
    <property type="entry name" value="Alkaline phosphatase-like"/>
    <property type="match status" value="1"/>
</dbReference>
<keyword evidence="4" id="KW-0106">Calcium</keyword>